<dbReference type="Gene3D" id="1.20.140.10">
    <property type="entry name" value="Butyryl-CoA Dehydrogenase, subunit A, domain 3"/>
    <property type="match status" value="1"/>
</dbReference>
<evidence type="ECO:0000256" key="1">
    <source>
        <dbReference type="ARBA" id="ARBA00001974"/>
    </source>
</evidence>
<dbReference type="Gene3D" id="1.10.540.10">
    <property type="entry name" value="Acyl-CoA dehydrogenase/oxidase, N-terminal domain"/>
    <property type="match status" value="1"/>
</dbReference>
<dbReference type="PANTHER" id="PTHR43831:SF1">
    <property type="entry name" value="ISOBUTYRYL-COA DEHYDROGENASE, MITOCHONDRIAL"/>
    <property type="match status" value="1"/>
</dbReference>
<protein>
    <submittedName>
        <fullName evidence="11">Isobutyryl-CoA dehydrogenase</fullName>
    </submittedName>
</protein>
<dbReference type="OMA" id="NMATWML"/>
<evidence type="ECO:0000259" key="10">
    <source>
        <dbReference type="Pfam" id="PF02771"/>
    </source>
</evidence>
<dbReference type="SUPFAM" id="SSF47203">
    <property type="entry name" value="Acyl-CoA dehydrogenase C-terminal domain-like"/>
    <property type="match status" value="1"/>
</dbReference>
<evidence type="ECO:0000259" key="8">
    <source>
        <dbReference type="Pfam" id="PF00441"/>
    </source>
</evidence>
<evidence type="ECO:0000256" key="6">
    <source>
        <dbReference type="ARBA" id="ARBA00049552"/>
    </source>
</evidence>
<reference evidence="11" key="1">
    <citation type="submission" date="2013-04" db="EMBL/GenBank/DDBJ databases">
        <title>The Genome Sequence of Fonticula alba ATCC 38817.</title>
        <authorList>
            <consortium name="The Broad Institute Genomics Platform"/>
            <person name="Russ C."/>
            <person name="Cuomo C."/>
            <person name="Burger G."/>
            <person name="Gray M.W."/>
            <person name="Holland P.W.H."/>
            <person name="King N."/>
            <person name="Lang F.B.F."/>
            <person name="Roger A.J."/>
            <person name="Ruiz-Trillo I."/>
            <person name="Brown M."/>
            <person name="Walker B."/>
            <person name="Young S."/>
            <person name="Zeng Q."/>
            <person name="Gargeya S."/>
            <person name="Fitzgerald M."/>
            <person name="Haas B."/>
            <person name="Abouelleil A."/>
            <person name="Allen A.W."/>
            <person name="Alvarado L."/>
            <person name="Arachchi H.M."/>
            <person name="Berlin A.M."/>
            <person name="Chapman S.B."/>
            <person name="Gainer-Dewar J."/>
            <person name="Goldberg J."/>
            <person name="Griggs A."/>
            <person name="Gujja S."/>
            <person name="Hansen M."/>
            <person name="Howarth C."/>
            <person name="Imamovic A."/>
            <person name="Ireland A."/>
            <person name="Larimer J."/>
            <person name="McCowan C."/>
            <person name="Murphy C."/>
            <person name="Pearson M."/>
            <person name="Poon T.W."/>
            <person name="Priest M."/>
            <person name="Roberts A."/>
            <person name="Saif S."/>
            <person name="Shea T."/>
            <person name="Sisk P."/>
            <person name="Sykes S."/>
            <person name="Wortman J."/>
            <person name="Nusbaum C."/>
            <person name="Birren B."/>
        </authorList>
    </citation>
    <scope>NUCLEOTIDE SEQUENCE [LARGE SCALE GENOMIC DNA]</scope>
    <source>
        <strain evidence="11">ATCC 38817</strain>
    </source>
</reference>
<dbReference type="InterPro" id="IPR009075">
    <property type="entry name" value="AcylCo_DH/oxidase_C"/>
</dbReference>
<dbReference type="GO" id="GO:0050660">
    <property type="term" value="F:flavin adenine dinucleotide binding"/>
    <property type="evidence" value="ECO:0007669"/>
    <property type="project" value="InterPro"/>
</dbReference>
<organism evidence="11">
    <name type="scientific">Fonticula alba</name>
    <name type="common">Slime mold</name>
    <dbReference type="NCBI Taxonomy" id="691883"/>
    <lineage>
        <taxon>Eukaryota</taxon>
        <taxon>Rotosphaerida</taxon>
        <taxon>Fonticulaceae</taxon>
        <taxon>Fonticula</taxon>
    </lineage>
</organism>
<dbReference type="InterPro" id="IPR009100">
    <property type="entry name" value="AcylCoA_DH/oxidase_NM_dom_sf"/>
</dbReference>
<dbReference type="Pfam" id="PF02770">
    <property type="entry name" value="Acyl-CoA_dh_M"/>
    <property type="match status" value="1"/>
</dbReference>
<feature type="domain" description="Acyl-CoA dehydrogenase/oxidase C-terminal" evidence="8">
    <location>
        <begin position="262"/>
        <end position="423"/>
    </location>
</feature>
<keyword evidence="3 7" id="KW-0285">Flavoprotein</keyword>
<dbReference type="InterPro" id="IPR052547">
    <property type="entry name" value="Mito_Isobutyryl-CoADH"/>
</dbReference>
<dbReference type="PANTHER" id="PTHR43831">
    <property type="entry name" value="ISOBUTYRYL-COA DEHYDROGENASE"/>
    <property type="match status" value="1"/>
</dbReference>
<dbReference type="InterPro" id="IPR036250">
    <property type="entry name" value="AcylCo_DH-like_C"/>
</dbReference>
<keyword evidence="5 7" id="KW-0560">Oxidoreductase</keyword>
<dbReference type="GeneID" id="20529227"/>
<feature type="domain" description="Acyl-CoA oxidase/dehydrogenase middle" evidence="9">
    <location>
        <begin position="155"/>
        <end position="249"/>
    </location>
</feature>
<dbReference type="SUPFAM" id="SSF56645">
    <property type="entry name" value="Acyl-CoA dehydrogenase NM domain-like"/>
    <property type="match status" value="1"/>
</dbReference>
<dbReference type="AlphaFoldDB" id="A0A058Z6D9"/>
<dbReference type="InterPro" id="IPR046373">
    <property type="entry name" value="Acyl-CoA_Oxase/DH_mid-dom_sf"/>
</dbReference>
<comment type="cofactor">
    <cofactor evidence="1 7">
        <name>FAD</name>
        <dbReference type="ChEBI" id="CHEBI:57692"/>
    </cofactor>
</comment>
<evidence type="ECO:0000256" key="4">
    <source>
        <dbReference type="ARBA" id="ARBA00022827"/>
    </source>
</evidence>
<dbReference type="GO" id="GO:0005739">
    <property type="term" value="C:mitochondrion"/>
    <property type="evidence" value="ECO:0007669"/>
    <property type="project" value="TreeGrafter"/>
</dbReference>
<name>A0A058Z6D9_FONAL</name>
<dbReference type="STRING" id="691883.A0A058Z6D9"/>
<dbReference type="PIRSF" id="PIRSF016578">
    <property type="entry name" value="HsaA"/>
    <property type="match status" value="1"/>
</dbReference>
<keyword evidence="12" id="KW-1185">Reference proteome</keyword>
<evidence type="ECO:0000256" key="5">
    <source>
        <dbReference type="ARBA" id="ARBA00023002"/>
    </source>
</evidence>
<dbReference type="Pfam" id="PF02771">
    <property type="entry name" value="Acyl-CoA_dh_N"/>
    <property type="match status" value="1"/>
</dbReference>
<dbReference type="Gene3D" id="2.40.110.10">
    <property type="entry name" value="Butyryl-CoA Dehydrogenase, subunit A, domain 2"/>
    <property type="match status" value="1"/>
</dbReference>
<dbReference type="InterPro" id="IPR013786">
    <property type="entry name" value="AcylCoA_DH/ox_N"/>
</dbReference>
<evidence type="ECO:0000259" key="9">
    <source>
        <dbReference type="Pfam" id="PF02770"/>
    </source>
</evidence>
<dbReference type="eggNOG" id="KOG0140">
    <property type="taxonomic scope" value="Eukaryota"/>
</dbReference>
<proteinExistence type="inferred from homology"/>
<dbReference type="InterPro" id="IPR006091">
    <property type="entry name" value="Acyl-CoA_Oxase/DH_mid-dom"/>
</dbReference>
<evidence type="ECO:0000256" key="3">
    <source>
        <dbReference type="ARBA" id="ARBA00022630"/>
    </source>
</evidence>
<dbReference type="RefSeq" id="XP_009496658.1">
    <property type="nucleotide sequence ID" value="XM_009498383.1"/>
</dbReference>
<evidence type="ECO:0000256" key="7">
    <source>
        <dbReference type="RuleBase" id="RU362125"/>
    </source>
</evidence>
<evidence type="ECO:0000256" key="2">
    <source>
        <dbReference type="ARBA" id="ARBA00009347"/>
    </source>
</evidence>
<dbReference type="InterPro" id="IPR037069">
    <property type="entry name" value="AcylCoA_DH/ox_N_sf"/>
</dbReference>
<feature type="domain" description="Acyl-CoA dehydrogenase/oxidase N-terminal" evidence="10">
    <location>
        <begin position="39"/>
        <end position="149"/>
    </location>
</feature>
<sequence>MLSRSVSGLARTTGARAALALARPAVATRSLSTLSDGLTEEQLSIQNLALDFARNEMAPNMARWDLKEEFPVDTLRTLASMGFGGIYASGKYGGSDLSRLDASIIFEALSTGCVATSAYLSIHNMCVWMIDAFGSEEQRAKYLPDLVSMKKFASYCLTEPGNGSDAGNLKLSAKRDGDHYIMNGSKMFISGAGFSDIYVIMSRTGQPGPKGISCVVVDRTEMEQGLSFGGLEAKVGWSCQPTRTVTLEDARVPVANRLSDEGTGFKIAMSGLDGGRLNIASCSLGGAQAALDAAVSYTKERQQFGGPVAAFQNTQFKLAEMAGQLTASRLMVHRAAQLLDEKNAAAADASLSAPSINVTAYCAMAKQFATDRCFDICNEALQLHGGYGYLKDYPVQQYMRDTRVHQILEGTNEIMKVIVGREMIKD</sequence>
<dbReference type="EMBL" id="KB932207">
    <property type="protein sequence ID" value="KCV69087.1"/>
    <property type="molecule type" value="Genomic_DNA"/>
</dbReference>
<dbReference type="OrthoDB" id="10254877at2759"/>
<accession>A0A058Z6D9</accession>
<evidence type="ECO:0000313" key="12">
    <source>
        <dbReference type="Proteomes" id="UP000030693"/>
    </source>
</evidence>
<comment type="similarity">
    <text evidence="2 7">Belongs to the acyl-CoA dehydrogenase family.</text>
</comment>
<comment type="catalytic activity">
    <reaction evidence="6">
        <text>(2S)-2-methylbutanoyl-CoA + oxidized [electron-transfer flavoprotein] + H(+) = (2E)-2-methylbut-2-enoyl-CoA + reduced [electron-transfer flavoprotein]</text>
        <dbReference type="Rhea" id="RHEA:48256"/>
        <dbReference type="Rhea" id="RHEA-COMP:10685"/>
        <dbReference type="Rhea" id="RHEA-COMP:10686"/>
        <dbReference type="ChEBI" id="CHEBI:15378"/>
        <dbReference type="ChEBI" id="CHEBI:57337"/>
        <dbReference type="ChEBI" id="CHEBI:57692"/>
        <dbReference type="ChEBI" id="CHEBI:58307"/>
        <dbReference type="ChEBI" id="CHEBI:88166"/>
    </reaction>
    <physiologicalReaction direction="left-to-right" evidence="6">
        <dbReference type="Rhea" id="RHEA:48257"/>
    </physiologicalReaction>
</comment>
<gene>
    <name evidence="11" type="ORF">H696_04502</name>
</gene>
<dbReference type="GO" id="GO:0016627">
    <property type="term" value="F:oxidoreductase activity, acting on the CH-CH group of donors"/>
    <property type="evidence" value="ECO:0007669"/>
    <property type="project" value="InterPro"/>
</dbReference>
<keyword evidence="4 7" id="KW-0274">FAD</keyword>
<dbReference type="Pfam" id="PF00441">
    <property type="entry name" value="Acyl-CoA_dh_1"/>
    <property type="match status" value="1"/>
</dbReference>
<evidence type="ECO:0000313" key="11">
    <source>
        <dbReference type="EMBL" id="KCV69087.1"/>
    </source>
</evidence>
<dbReference type="FunFam" id="1.20.140.10:FF:000001">
    <property type="entry name" value="Acyl-CoA dehydrogenase"/>
    <property type="match status" value="1"/>
</dbReference>
<dbReference type="Proteomes" id="UP000030693">
    <property type="component" value="Unassembled WGS sequence"/>
</dbReference>